<sequence length="186" mass="20493">MTRVVAVDVETASSDHRSMCAIGLSVLENGVLEEAFYSLIKPAANANHFEYFNTKVHGIHPKDVQDAPTLPEVYPTIKSLLESGIVVAHNAVFDVSVIKNCCLNTGCPVPKVTYFDSVPLSRRAFPLLVNHKLDTVARYLKIPLDHHHAGSDAYACLAIVAAAMAKYEMCDCETMLNYLKISLKRM</sequence>
<comment type="caution">
    <text evidence="3">The sequence shown here is derived from an EMBL/GenBank/DDBJ whole genome shotgun (WGS) entry which is preliminary data.</text>
</comment>
<dbReference type="GO" id="GO:0003676">
    <property type="term" value="F:nucleic acid binding"/>
    <property type="evidence" value="ECO:0007669"/>
    <property type="project" value="InterPro"/>
</dbReference>
<dbReference type="PANTHER" id="PTHR30231:SF42">
    <property type="entry name" value="EXONUCLEASE"/>
    <property type="match status" value="1"/>
</dbReference>
<dbReference type="RefSeq" id="WP_006627099.1">
    <property type="nucleotide sequence ID" value="NZ_ADFR01000007.1"/>
</dbReference>
<protein>
    <submittedName>
        <fullName evidence="3">Putative DNA polymerase III, epsilon subunit</fullName>
    </submittedName>
</protein>
<dbReference type="InterPro" id="IPR013520">
    <property type="entry name" value="Ribonucl_H"/>
</dbReference>
<accession>D2MNZ8</accession>
<proteinExistence type="predicted"/>
<dbReference type="GO" id="GO:0005829">
    <property type="term" value="C:cytosol"/>
    <property type="evidence" value="ECO:0007669"/>
    <property type="project" value="TreeGrafter"/>
</dbReference>
<dbReference type="FunFam" id="3.30.420.10:FF:000045">
    <property type="entry name" value="3'-5' exonuclease DinG"/>
    <property type="match status" value="1"/>
</dbReference>
<feature type="domain" description="Exonuclease" evidence="2">
    <location>
        <begin position="3"/>
        <end position="169"/>
    </location>
</feature>
<dbReference type="InterPro" id="IPR012337">
    <property type="entry name" value="RNaseH-like_sf"/>
</dbReference>
<dbReference type="Proteomes" id="UP000005017">
    <property type="component" value="Unassembled WGS sequence"/>
</dbReference>
<dbReference type="CDD" id="cd06130">
    <property type="entry name" value="DNA_pol_III_epsilon_like"/>
    <property type="match status" value="1"/>
</dbReference>
<reference evidence="4" key="1">
    <citation type="submission" date="2009-12" db="EMBL/GenBank/DDBJ databases">
        <title>Sequence of Clostridiales genomosp. BVAB3 str. UPII9-5.</title>
        <authorList>
            <person name="Madupu R."/>
            <person name="Durkin A.S."/>
            <person name="Torralba M."/>
            <person name="Methe B."/>
            <person name="Sutton G.G."/>
            <person name="Strausberg R.L."/>
            <person name="Nelson K.E."/>
        </authorList>
    </citation>
    <scope>NUCLEOTIDE SEQUENCE [LARGE SCALE GENOMIC DNA]</scope>
    <source>
        <strain evidence="4">W1219</strain>
    </source>
</reference>
<dbReference type="GO" id="GO:0008408">
    <property type="term" value="F:3'-5' exonuclease activity"/>
    <property type="evidence" value="ECO:0007669"/>
    <property type="project" value="TreeGrafter"/>
</dbReference>
<dbReference type="SMART" id="SM00479">
    <property type="entry name" value="EXOIII"/>
    <property type="match status" value="1"/>
</dbReference>
<keyword evidence="1" id="KW-0540">Nuclease</keyword>
<organism evidence="3 4">
    <name type="scientific">Bulleidia extructa W1219</name>
    <dbReference type="NCBI Taxonomy" id="679192"/>
    <lineage>
        <taxon>Bacteria</taxon>
        <taxon>Bacillati</taxon>
        <taxon>Bacillota</taxon>
        <taxon>Erysipelotrichia</taxon>
        <taxon>Erysipelotrichales</taxon>
        <taxon>Erysipelotrichaceae</taxon>
        <taxon>Bulleidia</taxon>
    </lineage>
</organism>
<dbReference type="EMBL" id="ADFR01000007">
    <property type="protein sequence ID" value="EFC05767.1"/>
    <property type="molecule type" value="Genomic_DNA"/>
</dbReference>
<dbReference type="eggNOG" id="COG0847">
    <property type="taxonomic scope" value="Bacteria"/>
</dbReference>
<evidence type="ECO:0000256" key="1">
    <source>
        <dbReference type="ARBA" id="ARBA00022839"/>
    </source>
</evidence>
<dbReference type="Pfam" id="PF00929">
    <property type="entry name" value="RNase_T"/>
    <property type="match status" value="1"/>
</dbReference>
<evidence type="ECO:0000313" key="3">
    <source>
        <dbReference type="EMBL" id="EFC05767.1"/>
    </source>
</evidence>
<dbReference type="Gene3D" id="3.30.420.10">
    <property type="entry name" value="Ribonuclease H-like superfamily/Ribonuclease H"/>
    <property type="match status" value="1"/>
</dbReference>
<keyword evidence="1" id="KW-0269">Exonuclease</keyword>
<keyword evidence="1" id="KW-0378">Hydrolase</keyword>
<keyword evidence="4" id="KW-1185">Reference proteome</keyword>
<dbReference type="OrthoDB" id="9776650at2"/>
<dbReference type="SUPFAM" id="SSF53098">
    <property type="entry name" value="Ribonuclease H-like"/>
    <property type="match status" value="1"/>
</dbReference>
<name>D2MNZ8_9FIRM</name>
<dbReference type="STRING" id="679192.HMPREF9013_0691"/>
<evidence type="ECO:0000259" key="2">
    <source>
        <dbReference type="SMART" id="SM00479"/>
    </source>
</evidence>
<dbReference type="PANTHER" id="PTHR30231">
    <property type="entry name" value="DNA POLYMERASE III SUBUNIT EPSILON"/>
    <property type="match status" value="1"/>
</dbReference>
<dbReference type="AlphaFoldDB" id="D2MNZ8"/>
<evidence type="ECO:0000313" key="4">
    <source>
        <dbReference type="Proteomes" id="UP000005017"/>
    </source>
</evidence>
<dbReference type="InterPro" id="IPR036397">
    <property type="entry name" value="RNaseH_sf"/>
</dbReference>
<gene>
    <name evidence="3" type="ORF">HMPREF9013_0691</name>
</gene>